<evidence type="ECO:0000313" key="12">
    <source>
        <dbReference type="EMBL" id="KAJ3607703.1"/>
    </source>
</evidence>
<feature type="transmembrane region" description="Helical" evidence="10">
    <location>
        <begin position="77"/>
        <end position="95"/>
    </location>
</feature>
<feature type="compositionally biased region" description="Basic residues" evidence="9">
    <location>
        <begin position="128"/>
        <end position="145"/>
    </location>
</feature>
<dbReference type="Pfam" id="PF00029">
    <property type="entry name" value="Connexin"/>
    <property type="match status" value="1"/>
</dbReference>
<dbReference type="SMART" id="SM00037">
    <property type="entry name" value="CNX"/>
    <property type="match status" value="1"/>
</dbReference>
<name>A0A9Q0EK14_9TELE</name>
<evidence type="ECO:0000256" key="2">
    <source>
        <dbReference type="ARBA" id="ARBA00004651"/>
    </source>
</evidence>
<dbReference type="PANTHER" id="PTHR11984">
    <property type="entry name" value="CONNEXIN"/>
    <property type="match status" value="1"/>
</dbReference>
<evidence type="ECO:0000256" key="4">
    <source>
        <dbReference type="ARBA" id="ARBA00022692"/>
    </source>
</evidence>
<keyword evidence="5" id="KW-0303">Gap junction</keyword>
<evidence type="ECO:0000256" key="9">
    <source>
        <dbReference type="SAM" id="MobiDB-lite"/>
    </source>
</evidence>
<keyword evidence="3" id="KW-1003">Cell membrane</keyword>
<accession>A0A9Q0EK14</accession>
<evidence type="ECO:0000256" key="8">
    <source>
        <dbReference type="ARBA" id="ARBA00023136"/>
    </source>
</evidence>
<dbReference type="Gene3D" id="1.20.1440.80">
    <property type="entry name" value="Gap junction channel protein cysteine-rich domain"/>
    <property type="match status" value="1"/>
</dbReference>
<dbReference type="GO" id="GO:0086077">
    <property type="term" value="F:gap junction channel activity involved in AV node cell-bundle of His cell electrical coupling"/>
    <property type="evidence" value="ECO:0007669"/>
    <property type="project" value="TreeGrafter"/>
</dbReference>
<organism evidence="12 13">
    <name type="scientific">Muraenolepis orangiensis</name>
    <name type="common">Patagonian moray cod</name>
    <dbReference type="NCBI Taxonomy" id="630683"/>
    <lineage>
        <taxon>Eukaryota</taxon>
        <taxon>Metazoa</taxon>
        <taxon>Chordata</taxon>
        <taxon>Craniata</taxon>
        <taxon>Vertebrata</taxon>
        <taxon>Euteleostomi</taxon>
        <taxon>Actinopterygii</taxon>
        <taxon>Neopterygii</taxon>
        <taxon>Teleostei</taxon>
        <taxon>Neoteleostei</taxon>
        <taxon>Acanthomorphata</taxon>
        <taxon>Zeiogadaria</taxon>
        <taxon>Gadariae</taxon>
        <taxon>Gadiformes</taxon>
        <taxon>Muraenolepidoidei</taxon>
        <taxon>Muraenolepididae</taxon>
        <taxon>Muraenolepis</taxon>
    </lineage>
</organism>
<dbReference type="PROSITE" id="PS00407">
    <property type="entry name" value="CONNEXINS_1"/>
    <property type="match status" value="1"/>
</dbReference>
<dbReference type="InterPro" id="IPR013092">
    <property type="entry name" value="Connexin_N"/>
</dbReference>
<dbReference type="EMBL" id="JANIIK010000040">
    <property type="protein sequence ID" value="KAJ3607703.1"/>
    <property type="molecule type" value="Genomic_DNA"/>
</dbReference>
<keyword evidence="6" id="KW-0965">Cell junction</keyword>
<keyword evidence="4 10" id="KW-0812">Transmembrane</keyword>
<dbReference type="GO" id="GO:0007267">
    <property type="term" value="P:cell-cell signaling"/>
    <property type="evidence" value="ECO:0007669"/>
    <property type="project" value="TreeGrafter"/>
</dbReference>
<evidence type="ECO:0000256" key="5">
    <source>
        <dbReference type="ARBA" id="ARBA00022868"/>
    </source>
</evidence>
<dbReference type="AlphaFoldDB" id="A0A9Q0EK14"/>
<dbReference type="InterPro" id="IPR000500">
    <property type="entry name" value="Connexin"/>
</dbReference>
<protein>
    <recommendedName>
        <fullName evidence="11">Connexin N-terminal domain-containing protein</fullName>
    </recommendedName>
</protein>
<proteinExistence type="predicted"/>
<evidence type="ECO:0000259" key="11">
    <source>
        <dbReference type="SMART" id="SM00037"/>
    </source>
</evidence>
<dbReference type="InterPro" id="IPR017990">
    <property type="entry name" value="Connexin_CS"/>
</dbReference>
<dbReference type="PANTHER" id="PTHR11984:SF5">
    <property type="entry name" value="GAP JUNCTION DELTA-3 PROTEIN"/>
    <property type="match status" value="1"/>
</dbReference>
<comment type="subcellular location">
    <subcellularLocation>
        <location evidence="1">Cell junction</location>
        <location evidence="1">Gap junction</location>
    </subcellularLocation>
    <subcellularLocation>
        <location evidence="2">Cell membrane</location>
        <topology evidence="2">Multi-pass membrane protein</topology>
    </subcellularLocation>
</comment>
<dbReference type="InterPro" id="IPR038359">
    <property type="entry name" value="Connexin_N_sf"/>
</dbReference>
<evidence type="ECO:0000256" key="10">
    <source>
        <dbReference type="SAM" id="Phobius"/>
    </source>
</evidence>
<dbReference type="PRINTS" id="PR00206">
    <property type="entry name" value="CONNEXIN"/>
</dbReference>
<evidence type="ECO:0000313" key="13">
    <source>
        <dbReference type="Proteomes" id="UP001148018"/>
    </source>
</evidence>
<evidence type="ECO:0000256" key="1">
    <source>
        <dbReference type="ARBA" id="ARBA00004610"/>
    </source>
</evidence>
<dbReference type="Proteomes" id="UP001148018">
    <property type="component" value="Unassembled WGS sequence"/>
</dbReference>
<sequence>MGEWSFLGELFEHLQAHSPMLGRFWLFIMLVFRILILGTVATDLFADEQEEFTCNTLQPGCKQVCYDMAFPISMYRFWVFHIILISTPALIYLLYAMHHLSKKSHLSSCKGSGGSGRSGRSGAAAQRGQRRQRGQRPQRGQRRGQRAGAAAGAAAAAGAGAVAAASGRGERSAA</sequence>
<comment type="caution">
    <text evidence="12">The sequence shown here is derived from an EMBL/GenBank/DDBJ whole genome shotgun (WGS) entry which is preliminary data.</text>
</comment>
<evidence type="ECO:0000256" key="6">
    <source>
        <dbReference type="ARBA" id="ARBA00022949"/>
    </source>
</evidence>
<keyword evidence="13" id="KW-1185">Reference proteome</keyword>
<feature type="transmembrane region" description="Helical" evidence="10">
    <location>
        <begin position="21"/>
        <end position="41"/>
    </location>
</feature>
<keyword evidence="7 10" id="KW-1133">Transmembrane helix</keyword>
<keyword evidence="8 10" id="KW-0472">Membrane</keyword>
<dbReference type="OrthoDB" id="10061722at2759"/>
<evidence type="ECO:0000256" key="3">
    <source>
        <dbReference type="ARBA" id="ARBA00022475"/>
    </source>
</evidence>
<dbReference type="GO" id="GO:0005922">
    <property type="term" value="C:connexin complex"/>
    <property type="evidence" value="ECO:0007669"/>
    <property type="project" value="InterPro"/>
</dbReference>
<feature type="region of interest" description="Disordered" evidence="9">
    <location>
        <begin position="107"/>
        <end position="152"/>
    </location>
</feature>
<gene>
    <name evidence="12" type="ORF">NHX12_024754</name>
</gene>
<feature type="domain" description="Connexin N-terminal" evidence="11">
    <location>
        <begin position="43"/>
        <end position="76"/>
    </location>
</feature>
<reference evidence="12" key="1">
    <citation type="submission" date="2022-07" db="EMBL/GenBank/DDBJ databases">
        <title>Chromosome-level genome of Muraenolepis orangiensis.</title>
        <authorList>
            <person name="Kim J."/>
        </authorList>
    </citation>
    <scope>NUCLEOTIDE SEQUENCE</scope>
    <source>
        <strain evidence="12">KU_S4_2022</strain>
        <tissue evidence="12">Muscle</tissue>
    </source>
</reference>
<evidence type="ECO:0000256" key="7">
    <source>
        <dbReference type="ARBA" id="ARBA00022989"/>
    </source>
</evidence>